<evidence type="ECO:0000313" key="4">
    <source>
        <dbReference type="EMBL" id="RZG48728.1"/>
    </source>
</evidence>
<evidence type="ECO:0000256" key="2">
    <source>
        <dbReference type="ARBA" id="ARBA00022598"/>
    </source>
</evidence>
<dbReference type="AlphaFoldDB" id="A0A4Q7ANV2"/>
<dbReference type="Gene3D" id="3.40.50.12780">
    <property type="entry name" value="N-terminal domain of ligase-like"/>
    <property type="match status" value="1"/>
</dbReference>
<dbReference type="GO" id="GO:0006631">
    <property type="term" value="P:fatty acid metabolic process"/>
    <property type="evidence" value="ECO:0007669"/>
    <property type="project" value="TreeGrafter"/>
</dbReference>
<name>A0A4Q7ANV2_9GAMM</name>
<dbReference type="InterPro" id="IPR000873">
    <property type="entry name" value="AMP-dep_synth/lig_dom"/>
</dbReference>
<dbReference type="PANTHER" id="PTHR43201:SF5">
    <property type="entry name" value="MEDIUM-CHAIN ACYL-COA LIGASE ACSF2, MITOCHONDRIAL"/>
    <property type="match status" value="1"/>
</dbReference>
<evidence type="ECO:0000259" key="3">
    <source>
        <dbReference type="Pfam" id="PF00501"/>
    </source>
</evidence>
<dbReference type="InterPro" id="IPR045851">
    <property type="entry name" value="AMP-bd_C_sf"/>
</dbReference>
<dbReference type="Proteomes" id="UP000293863">
    <property type="component" value="Unassembled WGS sequence"/>
</dbReference>
<reference evidence="4 5" key="1">
    <citation type="submission" date="2019-02" db="EMBL/GenBank/DDBJ databases">
        <title>The Batch Genome Submission of Acinetobacter spp. strains.</title>
        <authorList>
            <person name="Qin J."/>
            <person name="Hu Y."/>
            <person name="Ye H."/>
            <person name="Wei L."/>
            <person name="Feng Y."/>
            <person name="Zong Z."/>
        </authorList>
    </citation>
    <scope>NUCLEOTIDE SEQUENCE [LARGE SCALE GENOMIC DNA]</scope>
    <source>
        <strain evidence="4 5">WCHAW060049</strain>
    </source>
</reference>
<organism evidence="4 5">
    <name type="scientific">Acinetobacter wuhouensis</name>
    <dbReference type="NCBI Taxonomy" id="1879050"/>
    <lineage>
        <taxon>Bacteria</taxon>
        <taxon>Pseudomonadati</taxon>
        <taxon>Pseudomonadota</taxon>
        <taxon>Gammaproteobacteria</taxon>
        <taxon>Moraxellales</taxon>
        <taxon>Moraxellaceae</taxon>
        <taxon>Acinetobacter</taxon>
    </lineage>
</organism>
<proteinExistence type="inferred from homology"/>
<dbReference type="GO" id="GO:0031956">
    <property type="term" value="F:medium-chain fatty acid-CoA ligase activity"/>
    <property type="evidence" value="ECO:0007669"/>
    <property type="project" value="TreeGrafter"/>
</dbReference>
<dbReference type="EMBL" id="SGSQ01000003">
    <property type="protein sequence ID" value="RZG48728.1"/>
    <property type="molecule type" value="Genomic_DNA"/>
</dbReference>
<protein>
    <submittedName>
        <fullName evidence="4">Long-chain fatty acid--CoA ligase</fullName>
    </submittedName>
</protein>
<dbReference type="RefSeq" id="WP_130168110.1">
    <property type="nucleotide sequence ID" value="NZ_SGSQ01000003.1"/>
</dbReference>
<dbReference type="PANTHER" id="PTHR43201">
    <property type="entry name" value="ACYL-COA SYNTHETASE"/>
    <property type="match status" value="1"/>
</dbReference>
<comment type="caution">
    <text evidence="4">The sequence shown here is derived from an EMBL/GenBank/DDBJ whole genome shotgun (WGS) entry which is preliminary data.</text>
</comment>
<evidence type="ECO:0000256" key="1">
    <source>
        <dbReference type="ARBA" id="ARBA00006432"/>
    </source>
</evidence>
<sequence>MKWIFWIKWLLSLCLSCIKHGIHLYSLLDALTRIQKDKIAVIIDDQSIPYSALKQRTDQLIHLWNSPENSPLLPQQIGLLLQQNLDGLASLFALSRLGKDIIILNPNLVIDKLHALIEQKKLYLIGDLTTLNQLQVKNSFAIPTVQDLAQDQQCSPIQAVSIRPYYFNKISVCSSGSTGVPKVATRKSNPLQSLPLLDLLLRKLKFLKIQKIFVMTPICHAAGLTASLMAFSFNKTVILQQRFNAETASQLIEQHQIDSLNLVPTILYRLLASNAPLKPVKYIISGSAPLSRHLILQLVKEYSNIQLFNLYGSSETGINLFATPDDLKSHPESIGKAIKGVEVKITDHDGNILAPEQIGTLWTKCAWSIQPNRWMHCGDLAMYDQHGYFYLKGRQDDMLICGGINVYPIDLENILYQHSAIQYAQAYAISNHELGQCLAVNIICKSPIEIAELHDWISDHAPRYLRPKTIQIIENIATDSIGKPIQ</sequence>
<dbReference type="CDD" id="cd04433">
    <property type="entry name" value="AFD_class_I"/>
    <property type="match status" value="1"/>
</dbReference>
<keyword evidence="5" id="KW-1185">Reference proteome</keyword>
<dbReference type="InterPro" id="IPR042099">
    <property type="entry name" value="ANL_N_sf"/>
</dbReference>
<keyword evidence="2 4" id="KW-0436">Ligase</keyword>
<comment type="similarity">
    <text evidence="1">Belongs to the ATP-dependent AMP-binding enzyme family.</text>
</comment>
<dbReference type="Pfam" id="PF00501">
    <property type="entry name" value="AMP-binding"/>
    <property type="match status" value="1"/>
</dbReference>
<accession>A0A4Q7ANV2</accession>
<gene>
    <name evidence="4" type="ORF">EXU28_02850</name>
</gene>
<evidence type="ECO:0000313" key="5">
    <source>
        <dbReference type="Proteomes" id="UP000293863"/>
    </source>
</evidence>
<dbReference type="Gene3D" id="3.30.300.30">
    <property type="match status" value="1"/>
</dbReference>
<dbReference type="SUPFAM" id="SSF56801">
    <property type="entry name" value="Acetyl-CoA synthetase-like"/>
    <property type="match status" value="1"/>
</dbReference>
<feature type="domain" description="AMP-dependent synthetase/ligase" evidence="3">
    <location>
        <begin position="35"/>
        <end position="364"/>
    </location>
</feature>